<dbReference type="PANTHER" id="PTHR46261">
    <property type="entry name" value="HIGH MOBILITY GROUP B PROTEIN 4-RELATED"/>
    <property type="match status" value="1"/>
</dbReference>
<dbReference type="EMBL" id="JABFUD020000011">
    <property type="protein sequence ID" value="KAI5073487.1"/>
    <property type="molecule type" value="Genomic_DNA"/>
</dbReference>
<evidence type="ECO:0000313" key="7">
    <source>
        <dbReference type="EMBL" id="KAI5073487.1"/>
    </source>
</evidence>
<name>A0A9D4UTD4_ADICA</name>
<gene>
    <name evidence="7" type="ORF">GOP47_0011500</name>
</gene>
<keyword evidence="2 4" id="KW-0238">DNA-binding</keyword>
<keyword evidence="8" id="KW-1185">Reference proteome</keyword>
<feature type="region of interest" description="Disordered" evidence="5">
    <location>
        <begin position="66"/>
        <end position="161"/>
    </location>
</feature>
<evidence type="ECO:0000256" key="5">
    <source>
        <dbReference type="SAM" id="MobiDB-lite"/>
    </source>
</evidence>
<evidence type="ECO:0000313" key="8">
    <source>
        <dbReference type="Proteomes" id="UP000886520"/>
    </source>
</evidence>
<dbReference type="InterPro" id="IPR031061">
    <property type="entry name" value="HMGB_plant"/>
</dbReference>
<feature type="compositionally biased region" description="Acidic residues" evidence="5">
    <location>
        <begin position="240"/>
        <end position="261"/>
    </location>
</feature>
<evidence type="ECO:0000256" key="4">
    <source>
        <dbReference type="PROSITE-ProRule" id="PRU00267"/>
    </source>
</evidence>
<dbReference type="Gene3D" id="1.10.30.10">
    <property type="entry name" value="High mobility group box domain"/>
    <property type="match status" value="1"/>
</dbReference>
<reference evidence="7" key="1">
    <citation type="submission" date="2021-01" db="EMBL/GenBank/DDBJ databases">
        <title>Adiantum capillus-veneris genome.</title>
        <authorList>
            <person name="Fang Y."/>
            <person name="Liao Q."/>
        </authorList>
    </citation>
    <scope>NUCLEOTIDE SEQUENCE</scope>
    <source>
        <strain evidence="7">H3</strain>
        <tissue evidence="7">Leaf</tissue>
    </source>
</reference>
<feature type="region of interest" description="Disordered" evidence="5">
    <location>
        <begin position="1"/>
        <end position="21"/>
    </location>
</feature>
<comment type="subcellular location">
    <subcellularLocation>
        <location evidence="1">Nucleus</location>
    </subcellularLocation>
</comment>
<feature type="DNA-binding region" description="HMG box" evidence="4">
    <location>
        <begin position="155"/>
        <end position="224"/>
    </location>
</feature>
<dbReference type="Pfam" id="PF00505">
    <property type="entry name" value="HMG_box"/>
    <property type="match status" value="1"/>
</dbReference>
<dbReference type="PANTHER" id="PTHR46261:SF18">
    <property type="entry name" value="DNA-BINDING PROTEIN MNB1B"/>
    <property type="match status" value="1"/>
</dbReference>
<feature type="compositionally biased region" description="Basic residues" evidence="5">
    <location>
        <begin position="136"/>
        <end position="147"/>
    </location>
</feature>
<dbReference type="Proteomes" id="UP000886520">
    <property type="component" value="Chromosome 11"/>
</dbReference>
<feature type="compositionally biased region" description="Basic and acidic residues" evidence="5">
    <location>
        <begin position="106"/>
        <end position="123"/>
    </location>
</feature>
<evidence type="ECO:0000259" key="6">
    <source>
        <dbReference type="PROSITE" id="PS50118"/>
    </source>
</evidence>
<dbReference type="OrthoDB" id="1919336at2759"/>
<evidence type="ECO:0000256" key="2">
    <source>
        <dbReference type="ARBA" id="ARBA00023125"/>
    </source>
</evidence>
<comment type="caution">
    <text evidence="7">The sequence shown here is derived from an EMBL/GenBank/DDBJ whole genome shotgun (WGS) entry which is preliminary data.</text>
</comment>
<dbReference type="PROSITE" id="PS50118">
    <property type="entry name" value="HMG_BOX_2"/>
    <property type="match status" value="1"/>
</dbReference>
<feature type="compositionally biased region" description="Basic and acidic residues" evidence="5">
    <location>
        <begin position="7"/>
        <end position="18"/>
    </location>
</feature>
<dbReference type="GO" id="GO:0003677">
    <property type="term" value="F:DNA binding"/>
    <property type="evidence" value="ECO:0007669"/>
    <property type="project" value="UniProtKB-UniRule"/>
</dbReference>
<dbReference type="SUPFAM" id="SSF47095">
    <property type="entry name" value="HMG-box"/>
    <property type="match status" value="1"/>
</dbReference>
<keyword evidence="3 4" id="KW-0539">Nucleus</keyword>
<evidence type="ECO:0000256" key="3">
    <source>
        <dbReference type="ARBA" id="ARBA00023242"/>
    </source>
</evidence>
<protein>
    <recommendedName>
        <fullName evidence="6">HMG box domain-containing protein</fullName>
    </recommendedName>
</protein>
<proteinExistence type="predicted"/>
<evidence type="ECO:0000256" key="1">
    <source>
        <dbReference type="ARBA" id="ARBA00004123"/>
    </source>
</evidence>
<sequence length="261" mass="29981">MEDERGDENSGGDKDGHGGKRAWKTMLQMGLKQGADVVWCDEGGDVDGHQNMAVHKGSVYVENDGWVDRQRDKEYQQVHSTREPTRQHWFIEGKRPPPRPVQKSKAMKETRVKRASEAKEIKDAKKKQQLSVKDQKARKRQSRKERKEKKDPNKPKRAPTAFFIYLEDFRKIYKEEHPDVKGVAAVGKACGDKWKEMSDEEKAPYVEKAAQKRAEYEKALASYHQKQSTGASTAVKGDQDQDEEDNDEEGSEEEDDDEDEE</sequence>
<dbReference type="InterPro" id="IPR036910">
    <property type="entry name" value="HMG_box_dom_sf"/>
</dbReference>
<dbReference type="InterPro" id="IPR009071">
    <property type="entry name" value="HMG_box_dom"/>
</dbReference>
<feature type="compositionally biased region" description="Basic and acidic residues" evidence="5">
    <location>
        <begin position="66"/>
        <end position="95"/>
    </location>
</feature>
<dbReference type="GO" id="GO:0005634">
    <property type="term" value="C:nucleus"/>
    <property type="evidence" value="ECO:0007669"/>
    <property type="project" value="UniProtKB-SubCell"/>
</dbReference>
<feature type="domain" description="HMG box" evidence="6">
    <location>
        <begin position="155"/>
        <end position="224"/>
    </location>
</feature>
<organism evidence="7 8">
    <name type="scientific">Adiantum capillus-veneris</name>
    <name type="common">Maidenhair fern</name>
    <dbReference type="NCBI Taxonomy" id="13818"/>
    <lineage>
        <taxon>Eukaryota</taxon>
        <taxon>Viridiplantae</taxon>
        <taxon>Streptophyta</taxon>
        <taxon>Embryophyta</taxon>
        <taxon>Tracheophyta</taxon>
        <taxon>Polypodiopsida</taxon>
        <taxon>Polypodiidae</taxon>
        <taxon>Polypodiales</taxon>
        <taxon>Pteridineae</taxon>
        <taxon>Pteridaceae</taxon>
        <taxon>Vittarioideae</taxon>
        <taxon>Adiantum</taxon>
    </lineage>
</organism>
<dbReference type="AlphaFoldDB" id="A0A9D4UTD4"/>
<dbReference type="CDD" id="cd22005">
    <property type="entry name" value="HMG-box_AtHMGB1-like"/>
    <property type="match status" value="1"/>
</dbReference>
<accession>A0A9D4UTD4</accession>
<dbReference type="SMART" id="SM00398">
    <property type="entry name" value="HMG"/>
    <property type="match status" value="1"/>
</dbReference>
<feature type="region of interest" description="Disordered" evidence="5">
    <location>
        <begin position="219"/>
        <end position="261"/>
    </location>
</feature>